<keyword evidence="2" id="KW-0732">Signal</keyword>
<protein>
    <submittedName>
        <fullName evidence="5">Insulinase family protein</fullName>
    </submittedName>
</protein>
<proteinExistence type="inferred from homology"/>
<gene>
    <name evidence="5" type="ORF">I8J32_013750</name>
</gene>
<accession>A0A975AS16</accession>
<feature type="domain" description="Peptidase M16 C-terminal" evidence="4">
    <location>
        <begin position="678"/>
        <end position="857"/>
    </location>
</feature>
<dbReference type="PANTHER" id="PTHR11851:SF49">
    <property type="entry name" value="MITOCHONDRIAL-PROCESSING PEPTIDASE SUBUNIT ALPHA"/>
    <property type="match status" value="1"/>
</dbReference>
<dbReference type="EMBL" id="CP071518">
    <property type="protein sequence ID" value="QSX77783.1"/>
    <property type="molecule type" value="Genomic_DNA"/>
</dbReference>
<organism evidence="5 6">
    <name type="scientific">Agrilutibacter solisilvae</name>
    <dbReference type="NCBI Taxonomy" id="2763317"/>
    <lineage>
        <taxon>Bacteria</taxon>
        <taxon>Pseudomonadati</taxon>
        <taxon>Pseudomonadota</taxon>
        <taxon>Gammaproteobacteria</taxon>
        <taxon>Lysobacterales</taxon>
        <taxon>Lysobacteraceae</taxon>
        <taxon>Agrilutibacter</taxon>
    </lineage>
</organism>
<feature type="chain" id="PRO_5037676988" evidence="2">
    <location>
        <begin position="27"/>
        <end position="956"/>
    </location>
</feature>
<evidence type="ECO:0000259" key="4">
    <source>
        <dbReference type="Pfam" id="PF05193"/>
    </source>
</evidence>
<dbReference type="InterPro" id="IPR007863">
    <property type="entry name" value="Peptidase_M16_C"/>
</dbReference>
<dbReference type="Pfam" id="PF00675">
    <property type="entry name" value="Peptidase_M16"/>
    <property type="match status" value="2"/>
</dbReference>
<dbReference type="Pfam" id="PF05193">
    <property type="entry name" value="Peptidase_M16_C"/>
    <property type="match status" value="2"/>
</dbReference>
<dbReference type="Proteomes" id="UP000639274">
    <property type="component" value="Chromosome"/>
</dbReference>
<feature type="domain" description="Peptidase M16 N-terminal" evidence="3">
    <location>
        <begin position="533"/>
        <end position="661"/>
    </location>
</feature>
<keyword evidence="6" id="KW-1185">Reference proteome</keyword>
<reference evidence="5 6" key="1">
    <citation type="submission" date="2021-03" db="EMBL/GenBank/DDBJ databases">
        <title>Lysobacter sp. nov. isolated from soil of gangwondo yeongwol, south Korea.</title>
        <authorList>
            <person name="Kim K.R."/>
            <person name="Kim K.H."/>
            <person name="Jeon C.O."/>
        </authorList>
    </citation>
    <scope>NUCLEOTIDE SEQUENCE [LARGE SCALE GENOMIC DNA]</scope>
    <source>
        <strain evidence="5 6">R19</strain>
    </source>
</reference>
<feature type="domain" description="Peptidase M16 N-terminal" evidence="3">
    <location>
        <begin position="56"/>
        <end position="199"/>
    </location>
</feature>
<dbReference type="KEGG" id="lsf:I8J32_013750"/>
<dbReference type="Gene3D" id="3.30.830.10">
    <property type="entry name" value="Metalloenzyme, LuxS/M16 peptidase-like"/>
    <property type="match status" value="4"/>
</dbReference>
<feature type="signal peptide" evidence="2">
    <location>
        <begin position="1"/>
        <end position="26"/>
    </location>
</feature>
<dbReference type="InterPro" id="IPR050361">
    <property type="entry name" value="MPP/UQCRC_Complex"/>
</dbReference>
<dbReference type="PANTHER" id="PTHR11851">
    <property type="entry name" value="METALLOPROTEASE"/>
    <property type="match status" value="1"/>
</dbReference>
<dbReference type="InterPro" id="IPR011249">
    <property type="entry name" value="Metalloenz_LuxS/M16"/>
</dbReference>
<dbReference type="GO" id="GO:0046872">
    <property type="term" value="F:metal ion binding"/>
    <property type="evidence" value="ECO:0007669"/>
    <property type="project" value="InterPro"/>
</dbReference>
<comment type="similarity">
    <text evidence="1">Belongs to the peptidase M16 family.</text>
</comment>
<dbReference type="InterPro" id="IPR011765">
    <property type="entry name" value="Pept_M16_N"/>
</dbReference>
<dbReference type="SUPFAM" id="SSF63411">
    <property type="entry name" value="LuxS/MPP-like metallohydrolase"/>
    <property type="match status" value="4"/>
</dbReference>
<feature type="domain" description="Peptidase M16 C-terminal" evidence="4">
    <location>
        <begin position="211"/>
        <end position="390"/>
    </location>
</feature>
<evidence type="ECO:0000313" key="5">
    <source>
        <dbReference type="EMBL" id="QSX77783.1"/>
    </source>
</evidence>
<evidence type="ECO:0000256" key="1">
    <source>
        <dbReference type="ARBA" id="ARBA00007261"/>
    </source>
</evidence>
<sequence length="956" mass="101410">MTRVATLTLSILLCLPLLASAHPAPAAGGDATGTASSAQIASLAYTTRTLANGLKVYAIRDTTTANVSVQVWYDVGSKDDPKDRSGFAHLFEHLLFKATRNMVSEQFDRMTEDVGGFNNASTWDDFTNYYEVVPANHLQRLLWAESERMGSLVVDEKVFKSERDVVKEELRQRILARPYGKLFGLYLSETAFDVHPYARPGIGSIEELDAATVDDVRAFHATYYRPDNAILVVAGNFDPDQLDTWVDQYFAPVKRPAGAIPRVTAVEPARSAPRDYLVYEPNTPLPAVALTFQGPAAGSADQPAMLVLDAIMAKGDSSRLYQSLVYQQQLASQVMTNFTPSKDPGAFSLAAIMAEGKSADAGLAALRAQVARLREAPVTAAELDEAKNELVSDALRERETADGKGFALAFAAIVYGTPDRANTLLGDIQNVTAADVQRVARQYLAENQSVAIRYLDESAKASGAAATPIRIADTVQTRGLSVPASQIHIVTLAPEGERVQAPAPAAPVAATLPSFSEKTLANGLRVIIAPDHGLPLVGGGIQILSGSTSDPAQADGSARMTAALVTQGAGKRSATRIAQDMEALGADLSAQAGWDSSAVHLNVRSDRLKDALPIFADVVRVPTFAAEEVARQRQQALDELTVTLRNPGALASIAANRTIYGDAPYGRMAGGTPASLAKLNAEQLQAYHRTWWRPDNAVLVLAGDITPEQGFALAEQQFGDWAKPKQPLPARVQADTAVGGGKPRVLVVNRPDSGQAAVTAAQRGISRIDGQYFPAIVANSILGGGYSSRLNQEIRIKRGLSYGASSSVGARVGAGPIVASTQTKNVSAPEVAGLIEGELKRLGDQPPGDAELTARKAVLIGGFGRDIETNEGLAGELADLATVGMPLIALKSYVDNVQAVTAAQVQEAGRTLFSPDTANLVVAGDSREFLDALKKAHPDVEVIQAEGMNLDSPTLK</sequence>
<name>A0A975AS16_9GAMM</name>
<evidence type="ECO:0000259" key="3">
    <source>
        <dbReference type="Pfam" id="PF00675"/>
    </source>
</evidence>
<dbReference type="AlphaFoldDB" id="A0A975AS16"/>
<evidence type="ECO:0000313" key="6">
    <source>
        <dbReference type="Proteomes" id="UP000639274"/>
    </source>
</evidence>
<evidence type="ECO:0000256" key="2">
    <source>
        <dbReference type="SAM" id="SignalP"/>
    </source>
</evidence>
<dbReference type="RefSeq" id="WP_200615633.1">
    <property type="nucleotide sequence ID" value="NZ_CP071518.1"/>
</dbReference>